<sequence>MSRLQPLLRQLRPGLSRAGALFRAAWAWAAKVDLVPLLITSADRIEAGFRAVCRMGSRLAPRRGFGLPGALAWRIAAALGGISLTAALVTGLSANGEGPPQLASLTSPVAAATTRNAALGSKPLHAATEADWLAISRPIAIFNLEAPELGREAPAIEARRSRDGGQREDLLSFGSFAGAGSHLSLRLKTGDGIAASSGSFTIALVHAAALRSLAVERSSAPATIETRFGALETADVVLGDGTESRTCLAFRTVGSEAPFTMSGWWCAGSRPSDRRQLACLIDRLDLANAGAEPELRAAFARSELQRQAGCAPQRLSATGRKLSWLDPNGTLPALRMKTTTGETAKPAAEPRPRRAKKPRRSR</sequence>
<protein>
    <submittedName>
        <fullName evidence="2">Uncharacterized protein</fullName>
    </submittedName>
</protein>
<feature type="region of interest" description="Disordered" evidence="1">
    <location>
        <begin position="326"/>
        <end position="362"/>
    </location>
</feature>
<dbReference type="RefSeq" id="WP_139163510.1">
    <property type="nucleotide sequence ID" value="NZ_FNBZ01000003.1"/>
</dbReference>
<proteinExistence type="predicted"/>
<dbReference type="Proteomes" id="UP000199468">
    <property type="component" value="Unassembled WGS sequence"/>
</dbReference>
<organism evidence="2 3">
    <name type="scientific">Bosea robiniae</name>
    <dbReference type="NCBI Taxonomy" id="1036780"/>
    <lineage>
        <taxon>Bacteria</taxon>
        <taxon>Pseudomonadati</taxon>
        <taxon>Pseudomonadota</taxon>
        <taxon>Alphaproteobacteria</taxon>
        <taxon>Hyphomicrobiales</taxon>
        <taxon>Boseaceae</taxon>
        <taxon>Bosea</taxon>
    </lineage>
</organism>
<evidence type="ECO:0000313" key="3">
    <source>
        <dbReference type="Proteomes" id="UP000199468"/>
    </source>
</evidence>
<feature type="compositionally biased region" description="Basic residues" evidence="1">
    <location>
        <begin position="353"/>
        <end position="362"/>
    </location>
</feature>
<dbReference type="EMBL" id="FNBZ01000003">
    <property type="protein sequence ID" value="SDG18444.1"/>
    <property type="molecule type" value="Genomic_DNA"/>
</dbReference>
<comment type="caution">
    <text evidence="2">The sequence shown here is derived from an EMBL/GenBank/DDBJ whole genome shotgun (WGS) entry which is preliminary data.</text>
</comment>
<reference evidence="2 3" key="1">
    <citation type="submission" date="2016-10" db="EMBL/GenBank/DDBJ databases">
        <authorList>
            <person name="Varghese N."/>
            <person name="Submissions S."/>
        </authorList>
    </citation>
    <scope>NUCLEOTIDE SEQUENCE [LARGE SCALE GENOMIC DNA]</scope>
    <source>
        <strain evidence="2 3">DSM 26672</strain>
    </source>
</reference>
<evidence type="ECO:0000256" key="1">
    <source>
        <dbReference type="SAM" id="MobiDB-lite"/>
    </source>
</evidence>
<name>A0ABY0NV02_9HYPH</name>
<accession>A0ABY0NV02</accession>
<evidence type="ECO:0000313" key="2">
    <source>
        <dbReference type="EMBL" id="SDG18444.1"/>
    </source>
</evidence>
<gene>
    <name evidence="2" type="ORF">SAMN05421844_103151</name>
</gene>
<keyword evidence="3" id="KW-1185">Reference proteome</keyword>